<dbReference type="PANTHER" id="PTHR19136">
    <property type="entry name" value="MOLYBDENUM COFACTOR GUANYLYLTRANSFERASE"/>
    <property type="match status" value="1"/>
</dbReference>
<evidence type="ECO:0000259" key="9">
    <source>
        <dbReference type="Pfam" id="PF12804"/>
    </source>
</evidence>
<keyword evidence="6 8" id="KW-0342">GTP-binding</keyword>
<dbReference type="InterPro" id="IPR029044">
    <property type="entry name" value="Nucleotide-diphossugar_trans"/>
</dbReference>
<proteinExistence type="inferred from homology"/>
<evidence type="ECO:0000313" key="11">
    <source>
        <dbReference type="Proteomes" id="UP001372526"/>
    </source>
</evidence>
<evidence type="ECO:0000256" key="4">
    <source>
        <dbReference type="ARBA" id="ARBA00022741"/>
    </source>
</evidence>
<evidence type="ECO:0000256" key="2">
    <source>
        <dbReference type="ARBA" id="ARBA00022679"/>
    </source>
</evidence>
<gene>
    <name evidence="8" type="primary">mobA</name>
    <name evidence="10" type="ORF">WAZ07_00050</name>
</gene>
<sequence>MKIAGIVLAGGRSSRFGEPKALANWQGKTFIEHSIEALKEVVTDMVVISHSDITDELSHMLNVPVIEDLALYKGNGPLAGLVTGMGYVSADWYIVAPCDTPNVSKEWALELIERAEEAYEAIVPLAEGRKQPLLALYHYKVKEKIERLLKEEKRSMQGLLSQCNVQYVTVTETDIFVNVNTKEEYKELQKKKSK</sequence>
<dbReference type="Gene3D" id="3.90.550.10">
    <property type="entry name" value="Spore Coat Polysaccharide Biosynthesis Protein SpsA, Chain A"/>
    <property type="match status" value="1"/>
</dbReference>
<dbReference type="InterPro" id="IPR025877">
    <property type="entry name" value="MobA-like_NTP_Trfase"/>
</dbReference>
<evidence type="ECO:0000313" key="10">
    <source>
        <dbReference type="EMBL" id="MEI4799726.1"/>
    </source>
</evidence>
<reference evidence="10 11" key="1">
    <citation type="submission" date="2024-01" db="EMBL/GenBank/DDBJ databases">
        <title>Seven novel Bacillus-like species.</title>
        <authorList>
            <person name="Liu G."/>
        </authorList>
    </citation>
    <scope>NUCLEOTIDE SEQUENCE [LARGE SCALE GENOMIC DNA]</scope>
    <source>
        <strain evidence="10 11">FJAT-51639</strain>
    </source>
</reference>
<keyword evidence="7 8" id="KW-0501">Molybdenum cofactor biosynthesis</keyword>
<evidence type="ECO:0000256" key="8">
    <source>
        <dbReference type="HAMAP-Rule" id="MF_00316"/>
    </source>
</evidence>
<dbReference type="Proteomes" id="UP001372526">
    <property type="component" value="Unassembled WGS sequence"/>
</dbReference>
<keyword evidence="3 8" id="KW-0479">Metal-binding</keyword>
<keyword evidence="4 8" id="KW-0547">Nucleotide-binding</keyword>
<comment type="caution">
    <text evidence="10">The sequence shown here is derived from an EMBL/GenBank/DDBJ whole genome shotgun (WGS) entry which is preliminary data.</text>
</comment>
<feature type="binding site" evidence="8">
    <location>
        <position position="20"/>
    </location>
    <ligand>
        <name>GTP</name>
        <dbReference type="ChEBI" id="CHEBI:37565"/>
    </ligand>
</feature>
<dbReference type="PANTHER" id="PTHR19136:SF81">
    <property type="entry name" value="MOLYBDENUM COFACTOR GUANYLYLTRANSFERASE"/>
    <property type="match status" value="1"/>
</dbReference>
<dbReference type="RefSeq" id="WP_336470820.1">
    <property type="nucleotide sequence ID" value="NZ_JBAWSX010000001.1"/>
</dbReference>
<keyword evidence="2 8" id="KW-0808">Transferase</keyword>
<dbReference type="GO" id="GO:0061603">
    <property type="term" value="F:molybdenum cofactor guanylyltransferase activity"/>
    <property type="evidence" value="ECO:0007669"/>
    <property type="project" value="UniProtKB-EC"/>
</dbReference>
<evidence type="ECO:0000256" key="5">
    <source>
        <dbReference type="ARBA" id="ARBA00022842"/>
    </source>
</evidence>
<comment type="catalytic activity">
    <reaction evidence="8">
        <text>Mo-molybdopterin + GTP + H(+) = Mo-molybdopterin guanine dinucleotide + diphosphate</text>
        <dbReference type="Rhea" id="RHEA:34243"/>
        <dbReference type="ChEBI" id="CHEBI:15378"/>
        <dbReference type="ChEBI" id="CHEBI:33019"/>
        <dbReference type="ChEBI" id="CHEBI:37565"/>
        <dbReference type="ChEBI" id="CHEBI:71302"/>
        <dbReference type="ChEBI" id="CHEBI:71310"/>
        <dbReference type="EC" id="2.7.7.77"/>
    </reaction>
</comment>
<feature type="domain" description="MobA-like NTP transferase" evidence="9">
    <location>
        <begin position="5"/>
        <end position="160"/>
    </location>
</feature>
<keyword evidence="10" id="KW-0548">Nucleotidyltransferase</keyword>
<dbReference type="InterPro" id="IPR013482">
    <property type="entry name" value="Molybde_CF_guanTrfase"/>
</dbReference>
<keyword evidence="5 8" id="KW-0460">Magnesium</keyword>
<comment type="caution">
    <text evidence="8">Lacks conserved residue(s) required for the propagation of feature annotation.</text>
</comment>
<dbReference type="HAMAP" id="MF_00316">
    <property type="entry name" value="MobA"/>
    <property type="match status" value="1"/>
</dbReference>
<keyword evidence="11" id="KW-1185">Reference proteome</keyword>
<dbReference type="EC" id="2.7.7.77" evidence="8"/>
<organism evidence="10 11">
    <name type="scientific">Bacillus bruguierae</name>
    <dbReference type="NCBI Taxonomy" id="3127667"/>
    <lineage>
        <taxon>Bacteria</taxon>
        <taxon>Bacillati</taxon>
        <taxon>Bacillota</taxon>
        <taxon>Bacilli</taxon>
        <taxon>Bacillales</taxon>
        <taxon>Bacillaceae</taxon>
        <taxon>Bacillus</taxon>
    </lineage>
</organism>
<name>A0ABU8FAL5_9BACI</name>
<comment type="cofactor">
    <cofactor evidence="8">
        <name>Mg(2+)</name>
        <dbReference type="ChEBI" id="CHEBI:18420"/>
    </cofactor>
</comment>
<comment type="function">
    <text evidence="8">Transfers a GMP moiety from GTP to Mo-molybdopterin (Mo-MPT) cofactor (Moco or molybdenum cofactor) to form Mo-molybdopterin guanine dinucleotide (Mo-MGD) cofactor.</text>
</comment>
<protein>
    <recommendedName>
        <fullName evidence="8">Probable molybdenum cofactor guanylyltransferase</fullName>
        <shortName evidence="8">MoCo guanylyltransferase</shortName>
        <ecNumber evidence="8">2.7.7.77</ecNumber>
    </recommendedName>
    <alternativeName>
        <fullName evidence="8">GTP:molybdopterin guanylyltransferase</fullName>
    </alternativeName>
    <alternativeName>
        <fullName evidence="8">Mo-MPT guanylyltransferase</fullName>
    </alternativeName>
    <alternativeName>
        <fullName evidence="8">Molybdopterin guanylyltransferase</fullName>
    </alternativeName>
    <alternativeName>
        <fullName evidence="8">Molybdopterin-guanine dinucleotide synthase</fullName>
        <shortName evidence="8">MGD synthase</shortName>
    </alternativeName>
</protein>
<comment type="subcellular location">
    <subcellularLocation>
        <location evidence="8">Cytoplasm</location>
    </subcellularLocation>
</comment>
<feature type="binding site" evidence="8">
    <location>
        <begin position="8"/>
        <end position="10"/>
    </location>
    <ligand>
        <name>GTP</name>
        <dbReference type="ChEBI" id="CHEBI:37565"/>
    </ligand>
</feature>
<evidence type="ECO:0000256" key="1">
    <source>
        <dbReference type="ARBA" id="ARBA00022490"/>
    </source>
</evidence>
<feature type="binding site" evidence="8">
    <location>
        <position position="99"/>
    </location>
    <ligand>
        <name>GTP</name>
        <dbReference type="ChEBI" id="CHEBI:37565"/>
    </ligand>
</feature>
<feature type="binding site" evidence="8">
    <location>
        <position position="68"/>
    </location>
    <ligand>
        <name>GTP</name>
        <dbReference type="ChEBI" id="CHEBI:37565"/>
    </ligand>
</feature>
<keyword evidence="1 8" id="KW-0963">Cytoplasm</keyword>
<comment type="domain">
    <text evidence="8">The N-terminal domain determines nucleotide recognition and specific binding, while the C-terminal domain determines the specific binding to the target protein.</text>
</comment>
<comment type="similarity">
    <text evidence="8">Belongs to the MobA family.</text>
</comment>
<dbReference type="EMBL" id="JBAWSX010000001">
    <property type="protein sequence ID" value="MEI4799726.1"/>
    <property type="molecule type" value="Genomic_DNA"/>
</dbReference>
<dbReference type="Pfam" id="PF12804">
    <property type="entry name" value="NTP_transf_3"/>
    <property type="match status" value="1"/>
</dbReference>
<evidence type="ECO:0000256" key="3">
    <source>
        <dbReference type="ARBA" id="ARBA00022723"/>
    </source>
</evidence>
<dbReference type="SUPFAM" id="SSF53448">
    <property type="entry name" value="Nucleotide-diphospho-sugar transferases"/>
    <property type="match status" value="1"/>
</dbReference>
<dbReference type="CDD" id="cd02503">
    <property type="entry name" value="MobA"/>
    <property type="match status" value="1"/>
</dbReference>
<accession>A0ABU8FAL5</accession>
<feature type="binding site" evidence="8">
    <location>
        <position position="99"/>
    </location>
    <ligand>
        <name>Mg(2+)</name>
        <dbReference type="ChEBI" id="CHEBI:18420"/>
    </ligand>
</feature>
<evidence type="ECO:0000256" key="7">
    <source>
        <dbReference type="ARBA" id="ARBA00023150"/>
    </source>
</evidence>
<evidence type="ECO:0000256" key="6">
    <source>
        <dbReference type="ARBA" id="ARBA00023134"/>
    </source>
</evidence>